<dbReference type="EMBL" id="CP065592">
    <property type="protein sequence ID" value="QPQ55744.1"/>
    <property type="molecule type" value="Genomic_DNA"/>
</dbReference>
<keyword evidence="2" id="KW-0812">Transmembrane</keyword>
<feature type="compositionally biased region" description="Basic and acidic residues" evidence="1">
    <location>
        <begin position="35"/>
        <end position="51"/>
    </location>
</feature>
<evidence type="ECO:0000313" key="3">
    <source>
        <dbReference type="EMBL" id="QPQ55744.1"/>
    </source>
</evidence>
<dbReference type="KEGG" id="sflv:IC614_03910"/>
<keyword evidence="2" id="KW-0472">Membrane</keyword>
<feature type="transmembrane region" description="Helical" evidence="2">
    <location>
        <begin position="65"/>
        <end position="83"/>
    </location>
</feature>
<evidence type="ECO:0000256" key="2">
    <source>
        <dbReference type="SAM" id="Phobius"/>
    </source>
</evidence>
<accession>A0A7T2GKX2</accession>
<reference evidence="3 4" key="1">
    <citation type="submission" date="2020-11" db="EMBL/GenBank/DDBJ databases">
        <title>Genome seq and assembly of Sphingosinicella sp.</title>
        <authorList>
            <person name="Chhetri G."/>
        </authorList>
    </citation>
    <scope>NUCLEOTIDE SEQUENCE [LARGE SCALE GENOMIC DNA]</scope>
    <source>
        <strain evidence="3 4">UDD2</strain>
    </source>
</reference>
<organism evidence="3 4">
    <name type="scientific">Allosphingosinicella flava</name>
    <dbReference type="NCBI Taxonomy" id="2771430"/>
    <lineage>
        <taxon>Bacteria</taxon>
        <taxon>Pseudomonadati</taxon>
        <taxon>Pseudomonadota</taxon>
        <taxon>Alphaproteobacteria</taxon>
        <taxon>Sphingomonadales</taxon>
        <taxon>Sphingomonadaceae</taxon>
        <taxon>Allosphingosinicella</taxon>
    </lineage>
</organism>
<protein>
    <recommendedName>
        <fullName evidence="5">YtxH domain-containing protein</fullName>
    </recommendedName>
</protein>
<feature type="region of interest" description="Disordered" evidence="1">
    <location>
        <begin position="1"/>
        <end position="62"/>
    </location>
</feature>
<name>A0A7T2GKX2_9SPHN</name>
<dbReference type="AlphaFoldDB" id="A0A7T2GKX2"/>
<keyword evidence="2" id="KW-1133">Transmembrane helix</keyword>
<gene>
    <name evidence="3" type="ORF">IC614_03910</name>
</gene>
<keyword evidence="4" id="KW-1185">Reference proteome</keyword>
<evidence type="ECO:0000313" key="4">
    <source>
        <dbReference type="Proteomes" id="UP000594873"/>
    </source>
</evidence>
<proteinExistence type="predicted"/>
<sequence>MTKTDLIDDDTTIATQPKGRFSSATSRVRGTASSARDRASEAYRSARERTSNVRRRTTDGIGSNPVGAVVGALAVGGLIAALLPKTRREVETLGAAGARLTDKAREAAKSATDAGREKLDELGYAAVKQKIGEIVGGKKSEA</sequence>
<dbReference type="RefSeq" id="WP_200972490.1">
    <property type="nucleotide sequence ID" value="NZ_CP065592.1"/>
</dbReference>
<evidence type="ECO:0008006" key="5">
    <source>
        <dbReference type="Google" id="ProtNLM"/>
    </source>
</evidence>
<dbReference type="Proteomes" id="UP000594873">
    <property type="component" value="Chromosome"/>
</dbReference>
<evidence type="ECO:0000256" key="1">
    <source>
        <dbReference type="SAM" id="MobiDB-lite"/>
    </source>
</evidence>